<accession>A0AAW1SKB2</accession>
<proteinExistence type="predicted"/>
<sequence length="198" mass="20234">MTGWFCNPVAVTTSGAAQPGTPVLTSDKTGASTQQPASYCGVVLSPPTAATGFAFLQRTGADEVTYNVSLAGWSSGNTLHSVQIQPGGPGVAYPDNLNGGPVVELGRNAARNYTGPGSYVVRSGTFGSANLFGLLANKSVDTFFDLLVGRTTYNINGITVPLQGAYAVIRSDSHPVAGELRGQLSPAVFKLSSGSSSS</sequence>
<protein>
    <submittedName>
        <fullName evidence="1">Uncharacterized protein</fullName>
    </submittedName>
</protein>
<gene>
    <name evidence="1" type="ORF">WJX81_001272</name>
</gene>
<dbReference type="EMBL" id="JALJOU010000001">
    <property type="protein sequence ID" value="KAK9846304.1"/>
    <property type="molecule type" value="Genomic_DNA"/>
</dbReference>
<dbReference type="AlphaFoldDB" id="A0AAW1SKB2"/>
<reference evidence="1 2" key="1">
    <citation type="journal article" date="2024" name="Nat. Commun.">
        <title>Phylogenomics reveals the evolutionary origins of lichenization in chlorophyte algae.</title>
        <authorList>
            <person name="Puginier C."/>
            <person name="Libourel C."/>
            <person name="Otte J."/>
            <person name="Skaloud P."/>
            <person name="Haon M."/>
            <person name="Grisel S."/>
            <person name="Petersen M."/>
            <person name="Berrin J.G."/>
            <person name="Delaux P.M."/>
            <person name="Dal Grande F."/>
            <person name="Keller J."/>
        </authorList>
    </citation>
    <scope>NUCLEOTIDE SEQUENCE [LARGE SCALE GENOMIC DNA]</scope>
    <source>
        <strain evidence="1 2">SAG 245.80</strain>
    </source>
</reference>
<keyword evidence="2" id="KW-1185">Reference proteome</keyword>
<name>A0AAW1SKB2_9CHLO</name>
<organism evidence="1 2">
    <name type="scientific">Elliptochloris bilobata</name>
    <dbReference type="NCBI Taxonomy" id="381761"/>
    <lineage>
        <taxon>Eukaryota</taxon>
        <taxon>Viridiplantae</taxon>
        <taxon>Chlorophyta</taxon>
        <taxon>core chlorophytes</taxon>
        <taxon>Trebouxiophyceae</taxon>
        <taxon>Trebouxiophyceae incertae sedis</taxon>
        <taxon>Elliptochloris clade</taxon>
        <taxon>Elliptochloris</taxon>
    </lineage>
</organism>
<dbReference type="Proteomes" id="UP001445335">
    <property type="component" value="Unassembled WGS sequence"/>
</dbReference>
<evidence type="ECO:0000313" key="1">
    <source>
        <dbReference type="EMBL" id="KAK9846304.1"/>
    </source>
</evidence>
<evidence type="ECO:0000313" key="2">
    <source>
        <dbReference type="Proteomes" id="UP001445335"/>
    </source>
</evidence>
<comment type="caution">
    <text evidence="1">The sequence shown here is derived from an EMBL/GenBank/DDBJ whole genome shotgun (WGS) entry which is preliminary data.</text>
</comment>